<reference evidence="1" key="1">
    <citation type="submission" date="2023-03" db="EMBL/GenBank/DDBJ databases">
        <title>Massive genome expansion in bonnet fungi (Mycena s.s.) driven by repeated elements and novel gene families across ecological guilds.</title>
        <authorList>
            <consortium name="Lawrence Berkeley National Laboratory"/>
            <person name="Harder C.B."/>
            <person name="Miyauchi S."/>
            <person name="Viragh M."/>
            <person name="Kuo A."/>
            <person name="Thoen E."/>
            <person name="Andreopoulos B."/>
            <person name="Lu D."/>
            <person name="Skrede I."/>
            <person name="Drula E."/>
            <person name="Henrissat B."/>
            <person name="Morin E."/>
            <person name="Kohler A."/>
            <person name="Barry K."/>
            <person name="LaButti K."/>
            <person name="Morin E."/>
            <person name="Salamov A."/>
            <person name="Lipzen A."/>
            <person name="Mereny Z."/>
            <person name="Hegedus B."/>
            <person name="Baldrian P."/>
            <person name="Stursova M."/>
            <person name="Weitz H."/>
            <person name="Taylor A."/>
            <person name="Grigoriev I.V."/>
            <person name="Nagy L.G."/>
            <person name="Martin F."/>
            <person name="Kauserud H."/>
        </authorList>
    </citation>
    <scope>NUCLEOTIDE SEQUENCE</scope>
    <source>
        <strain evidence="1">9284</strain>
    </source>
</reference>
<evidence type="ECO:0000313" key="2">
    <source>
        <dbReference type="Proteomes" id="UP001221142"/>
    </source>
</evidence>
<evidence type="ECO:0008006" key="3">
    <source>
        <dbReference type="Google" id="ProtNLM"/>
    </source>
</evidence>
<gene>
    <name evidence="1" type="ORF">FB45DRAFT_1104755</name>
</gene>
<proteinExistence type="predicted"/>
<name>A0AAD7BDE2_9AGAR</name>
<dbReference type="EMBL" id="JARKIF010000021">
    <property type="protein sequence ID" value="KAJ7617358.1"/>
    <property type="molecule type" value="Genomic_DNA"/>
</dbReference>
<dbReference type="Proteomes" id="UP001221142">
    <property type="component" value="Unassembled WGS sequence"/>
</dbReference>
<protein>
    <recommendedName>
        <fullName evidence="3">MYND-type domain-containing protein</fullName>
    </recommendedName>
</protein>
<organism evidence="1 2">
    <name type="scientific">Roridomyces roridus</name>
    <dbReference type="NCBI Taxonomy" id="1738132"/>
    <lineage>
        <taxon>Eukaryota</taxon>
        <taxon>Fungi</taxon>
        <taxon>Dikarya</taxon>
        <taxon>Basidiomycota</taxon>
        <taxon>Agaricomycotina</taxon>
        <taxon>Agaricomycetes</taxon>
        <taxon>Agaricomycetidae</taxon>
        <taxon>Agaricales</taxon>
        <taxon>Marasmiineae</taxon>
        <taxon>Mycenaceae</taxon>
        <taxon>Roridomyces</taxon>
    </lineage>
</organism>
<evidence type="ECO:0000313" key="1">
    <source>
        <dbReference type="EMBL" id="KAJ7617358.1"/>
    </source>
</evidence>
<accession>A0AAD7BDE2</accession>
<keyword evidence="2" id="KW-1185">Reference proteome</keyword>
<comment type="caution">
    <text evidence="1">The sequence shown here is derived from an EMBL/GenBank/DDBJ whole genome shotgun (WGS) entry which is preliminary data.</text>
</comment>
<dbReference type="AlphaFoldDB" id="A0AAD7BDE2"/>
<sequence length="367" mass="40590">MATSKIESLVTVGDDWCFCGHLKEACNDCCADYRMLNNIKMKPWLKQSGWPESEVERIIDDELEAMRRPIMNVSGITTEAAPRSPQNPDGPTYNCHAHSKSDCPICFNFGPFLLQEVQLWSQHLSYLKKARLPAPPSTLTPPGFRFERRFPRQRGFPDISTAASTPSPHDLTFTYPNFRLVNQLPVWDGHTPLGWVLFLTILARRAGPPWSYTARDASGSRILLQFVENWTLIQGGGIPVGKDAERFKDLAPGTLLSFKCVTLAHGAGGEASVAVERKDLGSVKILKGSMADLTTTNNKLRQAIPGSCAQCSKTDAPSSCQSCKSPYCDQECQMKGGFYWKEGGHKKSCGTVAHLRSLNLMFAMPES</sequence>